<comment type="caution">
    <text evidence="2">The sequence shown here is derived from an EMBL/GenBank/DDBJ whole genome shotgun (WGS) entry which is preliminary data.</text>
</comment>
<feature type="transmembrane region" description="Helical" evidence="1">
    <location>
        <begin position="240"/>
        <end position="257"/>
    </location>
</feature>
<evidence type="ECO:0000256" key="1">
    <source>
        <dbReference type="SAM" id="Phobius"/>
    </source>
</evidence>
<feature type="transmembrane region" description="Helical" evidence="1">
    <location>
        <begin position="112"/>
        <end position="132"/>
    </location>
</feature>
<protein>
    <recommendedName>
        <fullName evidence="4">G-protein coupled receptors family 1 profile domain-containing protein</fullName>
    </recommendedName>
</protein>
<accession>A0A016T6P3</accession>
<organism evidence="2 3">
    <name type="scientific">Ancylostoma ceylanicum</name>
    <dbReference type="NCBI Taxonomy" id="53326"/>
    <lineage>
        <taxon>Eukaryota</taxon>
        <taxon>Metazoa</taxon>
        <taxon>Ecdysozoa</taxon>
        <taxon>Nematoda</taxon>
        <taxon>Chromadorea</taxon>
        <taxon>Rhabditida</taxon>
        <taxon>Rhabditina</taxon>
        <taxon>Rhabditomorpha</taxon>
        <taxon>Strongyloidea</taxon>
        <taxon>Ancylostomatidae</taxon>
        <taxon>Ancylostomatinae</taxon>
        <taxon>Ancylostoma</taxon>
    </lineage>
</organism>
<dbReference type="AlphaFoldDB" id="A0A016T6P3"/>
<evidence type="ECO:0000313" key="3">
    <source>
        <dbReference type="Proteomes" id="UP000024635"/>
    </source>
</evidence>
<keyword evidence="1" id="KW-0812">Transmembrane</keyword>
<keyword evidence="3" id="KW-1185">Reference proteome</keyword>
<dbReference type="EMBL" id="JARK01001468">
    <property type="protein sequence ID" value="EYB98342.1"/>
    <property type="molecule type" value="Genomic_DNA"/>
</dbReference>
<feature type="transmembrane region" description="Helical" evidence="1">
    <location>
        <begin position="83"/>
        <end position="100"/>
    </location>
</feature>
<reference evidence="3" key="1">
    <citation type="journal article" date="2015" name="Nat. Genet.">
        <title>The genome and transcriptome of the zoonotic hookworm Ancylostoma ceylanicum identify infection-specific gene families.</title>
        <authorList>
            <person name="Schwarz E.M."/>
            <person name="Hu Y."/>
            <person name="Antoshechkin I."/>
            <person name="Miller M.M."/>
            <person name="Sternberg P.W."/>
            <person name="Aroian R.V."/>
        </authorList>
    </citation>
    <scope>NUCLEOTIDE SEQUENCE</scope>
    <source>
        <strain evidence="3">HY135</strain>
    </source>
</reference>
<feature type="transmembrane region" description="Helical" evidence="1">
    <location>
        <begin position="38"/>
        <end position="63"/>
    </location>
</feature>
<keyword evidence="1" id="KW-0472">Membrane</keyword>
<feature type="transmembrane region" description="Helical" evidence="1">
    <location>
        <begin position="6"/>
        <end position="26"/>
    </location>
</feature>
<dbReference type="PANTHER" id="PTHR47521:SF7">
    <property type="entry name" value="SERPENTINE RECEPTOR CLASS EPSILON-6"/>
    <property type="match status" value="1"/>
</dbReference>
<dbReference type="InterPro" id="IPR052860">
    <property type="entry name" value="NRL-GPCR1"/>
</dbReference>
<sequence>MILYTIAMCFYGVGIVTAFPIWYLMITKQFLHTNFRTLIFIITVGAHCACVLTYVIFLCQLFGYKNEEFIDNVAGIVRYCGMLYYFGNLFLCIERAVAVIKVSQYERYVSPLITASIILCALSASAAMGTTLNALVAQYSNTPLLAFVVLYSALCFLIATALYVYRKTSKKMMFSYSLRKKYQDKENGRTAAVYTCISLNELLCSVATVGVYALLLSAHAKSDIIMGIVFDNSLELIDSYRIMFINVTILLNCFLWSRRQNKVFIEKQCDHGDQYFLQLQNSWEGPRQNSAGQTKS</sequence>
<feature type="transmembrane region" description="Helical" evidence="1">
    <location>
        <begin position="191"/>
        <end position="220"/>
    </location>
</feature>
<feature type="transmembrane region" description="Helical" evidence="1">
    <location>
        <begin position="144"/>
        <end position="165"/>
    </location>
</feature>
<proteinExistence type="predicted"/>
<gene>
    <name evidence="2" type="primary">Acey_s0132.g1729</name>
    <name evidence="2" type="ORF">Y032_0132g1729</name>
</gene>
<evidence type="ECO:0000313" key="2">
    <source>
        <dbReference type="EMBL" id="EYB98342.1"/>
    </source>
</evidence>
<keyword evidence="1" id="KW-1133">Transmembrane helix</keyword>
<evidence type="ECO:0008006" key="4">
    <source>
        <dbReference type="Google" id="ProtNLM"/>
    </source>
</evidence>
<dbReference type="Proteomes" id="UP000024635">
    <property type="component" value="Unassembled WGS sequence"/>
</dbReference>
<dbReference type="OrthoDB" id="5847971at2759"/>
<name>A0A016T6P3_9BILA</name>
<dbReference type="PANTHER" id="PTHR47521">
    <property type="entry name" value="SERPENTINE RECEPTOR, CLASS E (EPSILON)-RELATED"/>
    <property type="match status" value="1"/>
</dbReference>